<dbReference type="RefSeq" id="WP_136945153.1">
    <property type="nucleotide sequence ID" value="NZ_SWFM01000001.1"/>
</dbReference>
<reference evidence="1 2" key="1">
    <citation type="submission" date="2019-04" db="EMBL/GenBank/DDBJ databases">
        <title>Genome sequence of Bacillus hwajinpoensis strain Y2.</title>
        <authorList>
            <person name="Fair J.L."/>
            <person name="Maclea K.S."/>
        </authorList>
    </citation>
    <scope>NUCLEOTIDE SEQUENCE [LARGE SCALE GENOMIC DNA]</scope>
    <source>
        <strain evidence="1 2">Y2</strain>
    </source>
</reference>
<accession>A0A4U1MKY4</accession>
<dbReference type="Pfam" id="PF14271">
    <property type="entry name" value="DUF4359"/>
    <property type="match status" value="1"/>
</dbReference>
<dbReference type="OrthoDB" id="2915110at2"/>
<evidence type="ECO:0000313" key="2">
    <source>
        <dbReference type="Proteomes" id="UP000310541"/>
    </source>
</evidence>
<organism evidence="1 2">
    <name type="scientific">Guptibacillus hwajinpoensis</name>
    <dbReference type="NCBI Taxonomy" id="208199"/>
    <lineage>
        <taxon>Bacteria</taxon>
        <taxon>Bacillati</taxon>
        <taxon>Bacillota</taxon>
        <taxon>Bacilli</taxon>
        <taxon>Bacillales</taxon>
        <taxon>Guptibacillaceae</taxon>
        <taxon>Guptibacillus</taxon>
    </lineage>
</organism>
<protein>
    <submittedName>
        <fullName evidence="1">DUF4359 domain-containing protein</fullName>
    </submittedName>
</protein>
<evidence type="ECO:0000313" key="1">
    <source>
        <dbReference type="EMBL" id="TKD71275.1"/>
    </source>
</evidence>
<name>A0A4U1MKY4_9BACL</name>
<dbReference type="EMBL" id="SWFM01000001">
    <property type="protein sequence ID" value="TKD71275.1"/>
    <property type="molecule type" value="Genomic_DNA"/>
</dbReference>
<dbReference type="Proteomes" id="UP000310541">
    <property type="component" value="Unassembled WGS sequence"/>
</dbReference>
<dbReference type="InterPro" id="IPR025578">
    <property type="entry name" value="DUF4359"/>
</dbReference>
<sequence length="101" mass="11644">MRNKFLIIFGLLATALFFTNPGQEDYSNWIGKQLKKDQNALIEIGVDLAIVPYVENNTTRKNWYLFSVYQTQIWNGKKLVAIGAFNQFILNKEELVGNVDE</sequence>
<dbReference type="AlphaFoldDB" id="A0A4U1MKY4"/>
<proteinExistence type="predicted"/>
<comment type="caution">
    <text evidence="1">The sequence shown here is derived from an EMBL/GenBank/DDBJ whole genome shotgun (WGS) entry which is preliminary data.</text>
</comment>
<gene>
    <name evidence="1" type="ORF">FBF83_00235</name>
</gene>